<dbReference type="GO" id="GO:0106339">
    <property type="term" value="F:tRNA (cytidine(32)-2'-O)-methyltransferase activity"/>
    <property type="evidence" value="ECO:0007669"/>
    <property type="project" value="RHEA"/>
</dbReference>
<dbReference type="EC" id="2.1.1.200" evidence="5"/>
<dbReference type="InterPro" id="IPR029026">
    <property type="entry name" value="tRNA_m1G_MTases_N"/>
</dbReference>
<dbReference type="EMBL" id="NVUL01000122">
    <property type="protein sequence ID" value="PCI73485.1"/>
    <property type="molecule type" value="Genomic_DNA"/>
</dbReference>
<dbReference type="GO" id="GO:0005829">
    <property type="term" value="C:cytosol"/>
    <property type="evidence" value="ECO:0007669"/>
    <property type="project" value="TreeGrafter"/>
</dbReference>
<proteinExistence type="inferred from homology"/>
<accession>A0A2A4WUH3</accession>
<sequence length="265" mass="29430">MFDFNQVSVVLVNTSHPGNIGATARAMKNMGLSKLTLVAPADFPSGVAVGRAVSAVDILDNARVVSSLQEAVEDCGLVIGASARSRNIPWPMVSPEQCGQKAVAEAAVNKVALVFGREDAGLNNEELQLCHFHVQIPADPNYSSLNLSAAVMVVCYEVRKAVLALDEKPAIEEDEFWDQEKANGEQVEHFYVHLERVMTAIKFHDPENPRQLMPRMRRLFSRIRIDVMEMNILRGILSNIEFRLDNENKLKVQLEESKTAEESQS</sequence>
<keyword evidence="4 5" id="KW-0949">S-adenosyl-L-methionine</keyword>
<comment type="catalytic activity">
    <reaction evidence="5">
        <text>uridine(32) in tRNA + S-adenosyl-L-methionine = 2'-O-methyluridine(32) in tRNA + S-adenosyl-L-homocysteine + H(+)</text>
        <dbReference type="Rhea" id="RHEA:42936"/>
        <dbReference type="Rhea" id="RHEA-COMP:10107"/>
        <dbReference type="Rhea" id="RHEA-COMP:10290"/>
        <dbReference type="ChEBI" id="CHEBI:15378"/>
        <dbReference type="ChEBI" id="CHEBI:57856"/>
        <dbReference type="ChEBI" id="CHEBI:59789"/>
        <dbReference type="ChEBI" id="CHEBI:65315"/>
        <dbReference type="ChEBI" id="CHEBI:74478"/>
        <dbReference type="EC" id="2.1.1.200"/>
    </reaction>
</comment>
<feature type="domain" description="tRNA/rRNA methyltransferase SpoU type" evidence="6">
    <location>
        <begin position="7"/>
        <end position="156"/>
    </location>
</feature>
<dbReference type="GO" id="GO:0003723">
    <property type="term" value="F:RNA binding"/>
    <property type="evidence" value="ECO:0007669"/>
    <property type="project" value="InterPro"/>
</dbReference>
<evidence type="ECO:0000256" key="4">
    <source>
        <dbReference type="ARBA" id="ARBA00022691"/>
    </source>
</evidence>
<keyword evidence="5" id="KW-0819">tRNA processing</keyword>
<dbReference type="Gene3D" id="3.40.1280.10">
    <property type="match status" value="1"/>
</dbReference>
<evidence type="ECO:0000256" key="3">
    <source>
        <dbReference type="ARBA" id="ARBA00022679"/>
    </source>
</evidence>
<gene>
    <name evidence="5" type="primary">trmJ</name>
    <name evidence="7" type="ORF">COB20_16190</name>
</gene>
<evidence type="ECO:0000313" key="8">
    <source>
        <dbReference type="Proteomes" id="UP000218767"/>
    </source>
</evidence>
<keyword evidence="3 7" id="KW-0808">Transferase</keyword>
<dbReference type="GO" id="GO:0002128">
    <property type="term" value="P:tRNA nucleoside ribose methylation"/>
    <property type="evidence" value="ECO:0007669"/>
    <property type="project" value="TreeGrafter"/>
</dbReference>
<organism evidence="7 8">
    <name type="scientific">SAR86 cluster bacterium</name>
    <dbReference type="NCBI Taxonomy" id="2030880"/>
    <lineage>
        <taxon>Bacteria</taxon>
        <taxon>Pseudomonadati</taxon>
        <taxon>Pseudomonadota</taxon>
        <taxon>Gammaproteobacteria</taxon>
        <taxon>SAR86 cluster</taxon>
    </lineage>
</organism>
<dbReference type="AlphaFoldDB" id="A0A2A4WUH3"/>
<dbReference type="PANTHER" id="PTHR42786">
    <property type="entry name" value="TRNA/RRNA METHYLTRANSFERASE"/>
    <property type="match status" value="1"/>
</dbReference>
<comment type="caution">
    <text evidence="7">The sequence shown here is derived from an EMBL/GenBank/DDBJ whole genome shotgun (WGS) entry which is preliminary data.</text>
</comment>
<evidence type="ECO:0000256" key="5">
    <source>
        <dbReference type="RuleBase" id="RU362024"/>
    </source>
</evidence>
<dbReference type="Proteomes" id="UP000218767">
    <property type="component" value="Unassembled WGS sequence"/>
</dbReference>
<dbReference type="CDD" id="cd18093">
    <property type="entry name" value="SpoU-like_TrmJ"/>
    <property type="match status" value="1"/>
</dbReference>
<dbReference type="Gene3D" id="1.10.8.590">
    <property type="match status" value="1"/>
</dbReference>
<keyword evidence="5" id="KW-0963">Cytoplasm</keyword>
<dbReference type="PIRSF" id="PIRSF004808">
    <property type="entry name" value="LasT"/>
    <property type="match status" value="1"/>
</dbReference>
<dbReference type="InterPro" id="IPR001537">
    <property type="entry name" value="SpoU_MeTrfase"/>
</dbReference>
<evidence type="ECO:0000256" key="2">
    <source>
        <dbReference type="ARBA" id="ARBA00022603"/>
    </source>
</evidence>
<name>A0A2A4WUH3_9GAMM</name>
<dbReference type="Pfam" id="PF00588">
    <property type="entry name" value="SpoU_methylase"/>
    <property type="match status" value="1"/>
</dbReference>
<comment type="subunit">
    <text evidence="5">Homodimer.</text>
</comment>
<protein>
    <recommendedName>
        <fullName evidence="5">tRNA (cytidine/uridine-2'-O-)-methyltransferase TrmJ</fullName>
        <ecNumber evidence="5">2.1.1.200</ecNumber>
    </recommendedName>
    <alternativeName>
        <fullName evidence="5">tRNA (cytidine(32)/uridine(32)-2'-O)-methyltransferase</fullName>
    </alternativeName>
    <alternativeName>
        <fullName evidence="5">tRNA Cm32/Um32 methyltransferase</fullName>
    </alternativeName>
</protein>
<comment type="function">
    <text evidence="5">Catalyzes the formation of 2'O-methylated cytidine (Cm32) or 2'O-methylated uridine (Um32) at position 32 in tRNA.</text>
</comment>
<comment type="catalytic activity">
    <reaction evidence="5">
        <text>cytidine(32) in tRNA + S-adenosyl-L-methionine = 2'-O-methylcytidine(32) in tRNA + S-adenosyl-L-homocysteine + H(+)</text>
        <dbReference type="Rhea" id="RHEA:42932"/>
        <dbReference type="Rhea" id="RHEA-COMP:10288"/>
        <dbReference type="Rhea" id="RHEA-COMP:10289"/>
        <dbReference type="ChEBI" id="CHEBI:15378"/>
        <dbReference type="ChEBI" id="CHEBI:57856"/>
        <dbReference type="ChEBI" id="CHEBI:59789"/>
        <dbReference type="ChEBI" id="CHEBI:74495"/>
        <dbReference type="ChEBI" id="CHEBI:82748"/>
        <dbReference type="EC" id="2.1.1.200"/>
    </reaction>
</comment>
<dbReference type="InterPro" id="IPR029028">
    <property type="entry name" value="Alpha/beta_knot_MTases"/>
</dbReference>
<comment type="subcellular location">
    <subcellularLocation>
        <location evidence="5">Cytoplasm</location>
    </subcellularLocation>
</comment>
<comment type="similarity">
    <text evidence="1">Belongs to the class IV-like SAM-binding methyltransferase superfamily. RNA methyltransferase TrmH family.</text>
</comment>
<dbReference type="GO" id="GO:0160206">
    <property type="term" value="F:tRNA (cytidine(32)/uridine(32)-2'-O)-methyltransferase activity"/>
    <property type="evidence" value="ECO:0007669"/>
    <property type="project" value="UniProtKB-EC"/>
</dbReference>
<dbReference type="SUPFAM" id="SSF75217">
    <property type="entry name" value="alpha/beta knot"/>
    <property type="match status" value="1"/>
</dbReference>
<dbReference type="InterPro" id="IPR004384">
    <property type="entry name" value="RNA_MeTrfase_TrmJ/LasT"/>
</dbReference>
<dbReference type="NCBIfam" id="TIGR00050">
    <property type="entry name" value="rRNA_methyl_1"/>
    <property type="match status" value="1"/>
</dbReference>
<dbReference type="FunFam" id="3.40.1280.10:FF:000006">
    <property type="entry name" value="Uncharacterized tRNA/rRNA methyltransferase HI_0380"/>
    <property type="match status" value="1"/>
</dbReference>
<keyword evidence="2 5" id="KW-0489">Methyltransferase</keyword>
<evidence type="ECO:0000259" key="6">
    <source>
        <dbReference type="Pfam" id="PF00588"/>
    </source>
</evidence>
<evidence type="ECO:0000256" key="1">
    <source>
        <dbReference type="ARBA" id="ARBA00007228"/>
    </source>
</evidence>
<evidence type="ECO:0000313" key="7">
    <source>
        <dbReference type="EMBL" id="PCI73485.1"/>
    </source>
</evidence>
<dbReference type="PANTHER" id="PTHR42786:SF2">
    <property type="entry name" value="TRNA (CYTIDINE_URIDINE-2'-O-)-METHYLTRANSFERASE TRMJ"/>
    <property type="match status" value="1"/>
</dbReference>
<reference evidence="8" key="1">
    <citation type="submission" date="2017-08" db="EMBL/GenBank/DDBJ databases">
        <title>A dynamic microbial community with high functional redundancy inhabits the cold, oxic subseafloor aquifer.</title>
        <authorList>
            <person name="Tully B.J."/>
            <person name="Wheat C.G."/>
            <person name="Glazer B.T."/>
            <person name="Huber J.A."/>
        </authorList>
    </citation>
    <scope>NUCLEOTIDE SEQUENCE [LARGE SCALE GENOMIC DNA]</scope>
</reference>